<name>A0A449G741_NOCFR</name>
<proteinExistence type="predicted"/>
<organism evidence="1">
    <name type="scientific">Nocardia farcinica</name>
    <dbReference type="NCBI Taxonomy" id="37329"/>
    <lineage>
        <taxon>Bacteria</taxon>
        <taxon>Bacillati</taxon>
        <taxon>Actinomycetota</taxon>
        <taxon>Actinomycetes</taxon>
        <taxon>Mycobacteriales</taxon>
        <taxon>Nocardiaceae</taxon>
        <taxon>Nocardia</taxon>
    </lineage>
</organism>
<gene>
    <name evidence="1" type="ORF">NCTC1935_00173</name>
</gene>
<dbReference type="EMBL" id="CAACYE010000005">
    <property type="protein sequence ID" value="VFA81576.1"/>
    <property type="molecule type" value="Genomic_DNA"/>
</dbReference>
<accession>A0A449G741</accession>
<sequence>MTAAVLAHVHCGDPIDTRYCHGCGGCRYTIPLTGLTQHGTHDLGVIEACPDCDNAAELVARWRQEHPEER</sequence>
<dbReference type="AlphaFoldDB" id="A0A449G741"/>
<evidence type="ECO:0000313" key="1">
    <source>
        <dbReference type="EMBL" id="VFA81576.1"/>
    </source>
</evidence>
<reference evidence="1" key="1">
    <citation type="submission" date="2019-02" db="EMBL/GenBank/DDBJ databases">
        <authorList>
            <consortium name="Pathogen Informatics"/>
        </authorList>
    </citation>
    <scope>NUCLEOTIDE SEQUENCE</scope>
    <source>
        <strain evidence="1">3012STDY6733949</strain>
    </source>
</reference>
<protein>
    <submittedName>
        <fullName evidence="1">Uncharacterized protein</fullName>
    </submittedName>
</protein>
<dbReference type="RefSeq" id="WP_137354329.1">
    <property type="nucleotide sequence ID" value="NZ_CAACYE020000001.1"/>
</dbReference>